<dbReference type="Gene3D" id="1.10.600.10">
    <property type="entry name" value="Farnesyl Diphosphate Synthase"/>
    <property type="match status" value="1"/>
</dbReference>
<keyword evidence="6" id="KW-0414">Isoprene biosynthesis</keyword>
<dbReference type="SFLD" id="SFLDS00005">
    <property type="entry name" value="Isoprenoid_Synthase_Type_I"/>
    <property type="match status" value="1"/>
</dbReference>
<accession>A0ABR8U347</accession>
<dbReference type="PANTHER" id="PTHR43281:SF1">
    <property type="entry name" value="FARNESYL DIPHOSPHATE SYNTHASE"/>
    <property type="match status" value="1"/>
</dbReference>
<dbReference type="PANTHER" id="PTHR43281">
    <property type="entry name" value="FARNESYL DIPHOSPHATE SYNTHASE"/>
    <property type="match status" value="1"/>
</dbReference>
<dbReference type="EMBL" id="JACSQF010000022">
    <property type="protein sequence ID" value="MBD7982465.1"/>
    <property type="molecule type" value="Genomic_DNA"/>
</dbReference>
<keyword evidence="10" id="KW-1185">Reference proteome</keyword>
<dbReference type="CDD" id="cd00685">
    <property type="entry name" value="Trans_IPPS_HT"/>
    <property type="match status" value="1"/>
</dbReference>
<evidence type="ECO:0000256" key="1">
    <source>
        <dbReference type="ARBA" id="ARBA00001946"/>
    </source>
</evidence>
<evidence type="ECO:0000256" key="4">
    <source>
        <dbReference type="ARBA" id="ARBA00022723"/>
    </source>
</evidence>
<dbReference type="InterPro" id="IPR008949">
    <property type="entry name" value="Isoprenoid_synthase_dom_sf"/>
</dbReference>
<comment type="similarity">
    <text evidence="2 7">Belongs to the FPP/GGPP synthase family.</text>
</comment>
<evidence type="ECO:0000256" key="8">
    <source>
        <dbReference type="SAM" id="MobiDB-lite"/>
    </source>
</evidence>
<evidence type="ECO:0000256" key="5">
    <source>
        <dbReference type="ARBA" id="ARBA00022842"/>
    </source>
</evidence>
<keyword evidence="4" id="KW-0479">Metal-binding</keyword>
<dbReference type="InterPro" id="IPR033749">
    <property type="entry name" value="Polyprenyl_synt_CS"/>
</dbReference>
<organism evidence="9 10">
    <name type="scientific">Oerskovia merdavium</name>
    <dbReference type="NCBI Taxonomy" id="2762227"/>
    <lineage>
        <taxon>Bacteria</taxon>
        <taxon>Bacillati</taxon>
        <taxon>Actinomycetota</taxon>
        <taxon>Actinomycetes</taxon>
        <taxon>Micrococcales</taxon>
        <taxon>Cellulomonadaceae</taxon>
        <taxon>Oerskovia</taxon>
    </lineage>
</organism>
<dbReference type="InterPro" id="IPR000092">
    <property type="entry name" value="Polyprenyl_synt"/>
</dbReference>
<evidence type="ECO:0000256" key="2">
    <source>
        <dbReference type="ARBA" id="ARBA00006706"/>
    </source>
</evidence>
<dbReference type="Proteomes" id="UP000655570">
    <property type="component" value="Unassembled WGS sequence"/>
</dbReference>
<protein>
    <submittedName>
        <fullName evidence="9">Polyprenyl synthetase family protein</fullName>
    </submittedName>
</protein>
<proteinExistence type="inferred from homology"/>
<keyword evidence="5" id="KW-0460">Magnesium</keyword>
<name>A0ABR8U347_9CELL</name>
<dbReference type="SUPFAM" id="SSF48576">
    <property type="entry name" value="Terpenoid synthases"/>
    <property type="match status" value="1"/>
</dbReference>
<dbReference type="RefSeq" id="WP_191805671.1">
    <property type="nucleotide sequence ID" value="NZ_JACSQF010000022.1"/>
</dbReference>
<feature type="region of interest" description="Disordered" evidence="8">
    <location>
        <begin position="1"/>
        <end position="44"/>
    </location>
</feature>
<dbReference type="PROSITE" id="PS00444">
    <property type="entry name" value="POLYPRENYL_SYNTHASE_2"/>
    <property type="match status" value="1"/>
</dbReference>
<sequence length="398" mass="40629">MSGTSTTIDDVAERSASGTSPHGPGAAVVAPPEGTLDHDHGRGPLTHDTFALHLDEALAATRTVLHEHLVQGAASAATGGRPVVDLWTDLADQVGGKLVRPRLTLAAYLGLGGRDLGAVAPVAAAQELLHTAMLVHDDLLDHDETRRGRSNLAGATRSRLAAAGTDGSRADVHVQAAALLGGDLAIAGAFDLVLSSTATPGERLAVTAQLVRAVQVAVAGEVLDVSGPLLAPGDVDPALVAELKTATYTCVVPLACGAILAGADAASRASLETYGRALGVAFQLVDDLLGVFGDPRVTGKSALSDLREGKRTLLLACAYRGAEPADVALLDQHVGRADLTEAGAAVVRDVMRRTEAPDAVRASVAHHLDEARAAAAELPAPLGRYLLDLADSFADRAA</sequence>
<comment type="caution">
    <text evidence="9">The sequence shown here is derived from an EMBL/GenBank/DDBJ whole genome shotgun (WGS) entry which is preliminary data.</text>
</comment>
<dbReference type="PROSITE" id="PS00723">
    <property type="entry name" value="POLYPRENYL_SYNTHASE_1"/>
    <property type="match status" value="1"/>
</dbReference>
<comment type="cofactor">
    <cofactor evidence="1">
        <name>Mg(2+)</name>
        <dbReference type="ChEBI" id="CHEBI:18420"/>
    </cofactor>
</comment>
<evidence type="ECO:0000256" key="6">
    <source>
        <dbReference type="ARBA" id="ARBA00023229"/>
    </source>
</evidence>
<evidence type="ECO:0000313" key="10">
    <source>
        <dbReference type="Proteomes" id="UP000655570"/>
    </source>
</evidence>
<evidence type="ECO:0000256" key="7">
    <source>
        <dbReference type="RuleBase" id="RU004466"/>
    </source>
</evidence>
<evidence type="ECO:0000256" key="3">
    <source>
        <dbReference type="ARBA" id="ARBA00022679"/>
    </source>
</evidence>
<keyword evidence="3 7" id="KW-0808">Transferase</keyword>
<gene>
    <name evidence="9" type="ORF">H9641_17345</name>
</gene>
<reference evidence="9 10" key="1">
    <citation type="submission" date="2020-08" db="EMBL/GenBank/DDBJ databases">
        <title>A Genomic Blueprint of the Chicken Gut Microbiome.</title>
        <authorList>
            <person name="Gilroy R."/>
            <person name="Ravi A."/>
            <person name="Getino M."/>
            <person name="Pursley I."/>
            <person name="Horton D.L."/>
            <person name="Alikhan N.-F."/>
            <person name="Baker D."/>
            <person name="Gharbi K."/>
            <person name="Hall N."/>
            <person name="Watson M."/>
            <person name="Adriaenssens E.M."/>
            <person name="Foster-Nyarko E."/>
            <person name="Jarju S."/>
            <person name="Secka A."/>
            <person name="Antonio M."/>
            <person name="Oren A."/>
            <person name="Chaudhuri R."/>
            <person name="La Ragione R.M."/>
            <person name="Hildebrand F."/>
            <person name="Pallen M.J."/>
        </authorList>
    </citation>
    <scope>NUCLEOTIDE SEQUENCE [LARGE SCALE GENOMIC DNA]</scope>
    <source>
        <strain evidence="9 10">Sa2CUA9</strain>
    </source>
</reference>
<dbReference type="Pfam" id="PF00348">
    <property type="entry name" value="polyprenyl_synt"/>
    <property type="match status" value="1"/>
</dbReference>
<evidence type="ECO:0000313" key="9">
    <source>
        <dbReference type="EMBL" id="MBD7982465.1"/>
    </source>
</evidence>
<feature type="compositionally biased region" description="Low complexity" evidence="8">
    <location>
        <begin position="23"/>
        <end position="32"/>
    </location>
</feature>